<keyword evidence="3" id="KW-1185">Reference proteome</keyword>
<feature type="region of interest" description="Disordered" evidence="1">
    <location>
        <begin position="51"/>
        <end position="90"/>
    </location>
</feature>
<dbReference type="EMBL" id="SRLO01000236">
    <property type="protein sequence ID" value="TNN65371.1"/>
    <property type="molecule type" value="Genomic_DNA"/>
</dbReference>
<sequence>MPDGGEVSNVGYLYWFVGKHSAAEKKQEEKEREVASLLLGLEKGKRGIQLRTAGSSAPAEGGPARSETGAQDEGAMRLDSEGVACQGSTR</sequence>
<evidence type="ECO:0000256" key="1">
    <source>
        <dbReference type="SAM" id="MobiDB-lite"/>
    </source>
</evidence>
<evidence type="ECO:0000313" key="3">
    <source>
        <dbReference type="Proteomes" id="UP000314294"/>
    </source>
</evidence>
<dbReference type="Proteomes" id="UP000314294">
    <property type="component" value="Unassembled WGS sequence"/>
</dbReference>
<organism evidence="2 3">
    <name type="scientific">Liparis tanakae</name>
    <name type="common">Tanaka's snailfish</name>
    <dbReference type="NCBI Taxonomy" id="230148"/>
    <lineage>
        <taxon>Eukaryota</taxon>
        <taxon>Metazoa</taxon>
        <taxon>Chordata</taxon>
        <taxon>Craniata</taxon>
        <taxon>Vertebrata</taxon>
        <taxon>Euteleostomi</taxon>
        <taxon>Actinopterygii</taxon>
        <taxon>Neopterygii</taxon>
        <taxon>Teleostei</taxon>
        <taxon>Neoteleostei</taxon>
        <taxon>Acanthomorphata</taxon>
        <taxon>Eupercaria</taxon>
        <taxon>Perciformes</taxon>
        <taxon>Cottioidei</taxon>
        <taxon>Cottales</taxon>
        <taxon>Liparidae</taxon>
        <taxon>Liparis</taxon>
    </lineage>
</organism>
<reference evidence="2 3" key="1">
    <citation type="submission" date="2019-03" db="EMBL/GenBank/DDBJ databases">
        <title>First draft genome of Liparis tanakae, snailfish: a comprehensive survey of snailfish specific genes.</title>
        <authorList>
            <person name="Kim W."/>
            <person name="Song I."/>
            <person name="Jeong J.-H."/>
            <person name="Kim D."/>
            <person name="Kim S."/>
            <person name="Ryu S."/>
            <person name="Song J.Y."/>
            <person name="Lee S.K."/>
        </authorList>
    </citation>
    <scope>NUCLEOTIDE SEQUENCE [LARGE SCALE GENOMIC DNA]</scope>
    <source>
        <tissue evidence="2">Muscle</tissue>
    </source>
</reference>
<name>A0A4Z2HIG6_9TELE</name>
<protein>
    <submittedName>
        <fullName evidence="2">Uncharacterized protein</fullName>
    </submittedName>
</protein>
<proteinExistence type="predicted"/>
<feature type="compositionally biased region" description="Low complexity" evidence="1">
    <location>
        <begin position="53"/>
        <end position="64"/>
    </location>
</feature>
<comment type="caution">
    <text evidence="2">The sequence shown here is derived from an EMBL/GenBank/DDBJ whole genome shotgun (WGS) entry which is preliminary data.</text>
</comment>
<evidence type="ECO:0000313" key="2">
    <source>
        <dbReference type="EMBL" id="TNN65371.1"/>
    </source>
</evidence>
<gene>
    <name evidence="2" type="ORF">EYF80_024407</name>
</gene>
<dbReference type="AlphaFoldDB" id="A0A4Z2HIG6"/>
<accession>A0A4Z2HIG6</accession>